<dbReference type="AlphaFoldDB" id="A0A8K0RFV6"/>
<reference evidence="2" key="1">
    <citation type="journal article" date="2021" name="Nat. Commun.">
        <title>Genetic determinants of endophytism in the Arabidopsis root mycobiome.</title>
        <authorList>
            <person name="Mesny F."/>
            <person name="Miyauchi S."/>
            <person name="Thiergart T."/>
            <person name="Pickel B."/>
            <person name="Atanasova L."/>
            <person name="Karlsson M."/>
            <person name="Huettel B."/>
            <person name="Barry K.W."/>
            <person name="Haridas S."/>
            <person name="Chen C."/>
            <person name="Bauer D."/>
            <person name="Andreopoulos W."/>
            <person name="Pangilinan J."/>
            <person name="LaButti K."/>
            <person name="Riley R."/>
            <person name="Lipzen A."/>
            <person name="Clum A."/>
            <person name="Drula E."/>
            <person name="Henrissat B."/>
            <person name="Kohler A."/>
            <person name="Grigoriev I.V."/>
            <person name="Martin F.M."/>
            <person name="Hacquard S."/>
        </authorList>
    </citation>
    <scope>NUCLEOTIDE SEQUENCE</scope>
    <source>
        <strain evidence="2">MPI-SDFR-AT-0120</strain>
    </source>
</reference>
<dbReference type="Proteomes" id="UP000813461">
    <property type="component" value="Unassembled WGS sequence"/>
</dbReference>
<evidence type="ECO:0000313" key="2">
    <source>
        <dbReference type="EMBL" id="KAH7094277.1"/>
    </source>
</evidence>
<comment type="caution">
    <text evidence="2">The sequence shown here is derived from an EMBL/GenBank/DDBJ whole genome shotgun (WGS) entry which is preliminary data.</text>
</comment>
<name>A0A8K0RFV6_9PLEO</name>
<dbReference type="EMBL" id="JAGMVJ010000001">
    <property type="protein sequence ID" value="KAH7094277.1"/>
    <property type="molecule type" value="Genomic_DNA"/>
</dbReference>
<keyword evidence="1" id="KW-0812">Transmembrane</keyword>
<evidence type="ECO:0000256" key="1">
    <source>
        <dbReference type="SAM" id="Phobius"/>
    </source>
</evidence>
<keyword evidence="3" id="KW-1185">Reference proteome</keyword>
<keyword evidence="1" id="KW-0472">Membrane</keyword>
<evidence type="ECO:0000313" key="3">
    <source>
        <dbReference type="Proteomes" id="UP000813461"/>
    </source>
</evidence>
<accession>A0A8K0RFV6</accession>
<organism evidence="2 3">
    <name type="scientific">Paraphoma chrysanthemicola</name>
    <dbReference type="NCBI Taxonomy" id="798071"/>
    <lineage>
        <taxon>Eukaryota</taxon>
        <taxon>Fungi</taxon>
        <taxon>Dikarya</taxon>
        <taxon>Ascomycota</taxon>
        <taxon>Pezizomycotina</taxon>
        <taxon>Dothideomycetes</taxon>
        <taxon>Pleosporomycetidae</taxon>
        <taxon>Pleosporales</taxon>
        <taxon>Pleosporineae</taxon>
        <taxon>Phaeosphaeriaceae</taxon>
        <taxon>Paraphoma</taxon>
    </lineage>
</organism>
<gene>
    <name evidence="2" type="ORF">FB567DRAFT_585662</name>
</gene>
<dbReference type="OrthoDB" id="3778561at2759"/>
<feature type="transmembrane region" description="Helical" evidence="1">
    <location>
        <begin position="238"/>
        <end position="256"/>
    </location>
</feature>
<keyword evidence="1" id="KW-1133">Transmembrane helix</keyword>
<sequence>MVGGYLSSPFFGKGNYEELEHCPAQWPRIAPEVCAPSRSLPSWISTLPKQQPQHFIALAEINQEIRVDSALSVCDIFELESKCTGTLSDTSHARRDLVIFNFQFEDQTYTKAVQYEEYRTWDSVERLLLNLEDDGLSVEELWDIREELPICGGDWDARVCPGMEIDVMCRSLSDWKEYTRYESDEKEEDWCWGNGKNRRRSTEGGHKHWWFQQWRQEVEQDKWSTHDRSANEPSVRTLTLGILAMVLFLVAVMVACSS</sequence>
<proteinExistence type="predicted"/>
<protein>
    <submittedName>
        <fullName evidence="2">Uncharacterized protein</fullName>
    </submittedName>
</protein>